<proteinExistence type="evidence at transcript level"/>
<feature type="non-terminal residue" evidence="2">
    <location>
        <position position="1"/>
    </location>
</feature>
<dbReference type="AlphaFoldDB" id="F2D1N6"/>
<organism evidence="2">
    <name type="scientific">Hordeum vulgare subsp. vulgare</name>
    <name type="common">Domesticated barley</name>
    <dbReference type="NCBI Taxonomy" id="112509"/>
    <lineage>
        <taxon>Eukaryota</taxon>
        <taxon>Viridiplantae</taxon>
        <taxon>Streptophyta</taxon>
        <taxon>Embryophyta</taxon>
        <taxon>Tracheophyta</taxon>
        <taxon>Spermatophyta</taxon>
        <taxon>Magnoliopsida</taxon>
        <taxon>Liliopsida</taxon>
        <taxon>Poales</taxon>
        <taxon>Poaceae</taxon>
        <taxon>BOP clade</taxon>
        <taxon>Pooideae</taxon>
        <taxon>Triticodae</taxon>
        <taxon>Triticeae</taxon>
        <taxon>Hordeinae</taxon>
        <taxon>Hordeum</taxon>
    </lineage>
</organism>
<sequence length="81" mass="8989">SDTSTSKNSDELAIILADNQTNANREDDGDTPTEDNVYINMDDTNVSDHNPIFNSSASVDEEPVITMDIYDTCNWCNLLTK</sequence>
<evidence type="ECO:0000256" key="1">
    <source>
        <dbReference type="SAM" id="MobiDB-lite"/>
    </source>
</evidence>
<name>F2D1N6_HORVV</name>
<accession>F2D1N6</accession>
<dbReference type="EMBL" id="AK357793">
    <property type="protein sequence ID" value="BAJ89007.1"/>
    <property type="molecule type" value="mRNA"/>
</dbReference>
<protein>
    <submittedName>
        <fullName evidence="2">Predicted protein</fullName>
    </submittedName>
</protein>
<feature type="region of interest" description="Disordered" evidence="1">
    <location>
        <begin position="1"/>
        <end position="34"/>
    </location>
</feature>
<reference evidence="2" key="1">
    <citation type="journal article" date="2011" name="Plant Physiol.">
        <title>Comprehensive sequence analysis of 24,783 barley full-length cDNAs derived from 12 clone libraries.</title>
        <authorList>
            <person name="Matsumoto T."/>
            <person name="Tanaka T."/>
            <person name="Sakai H."/>
            <person name="Amano N."/>
            <person name="Kanamori H."/>
            <person name="Kurita K."/>
            <person name="Kikuta A."/>
            <person name="Kamiya K."/>
            <person name="Yamamoto M."/>
            <person name="Ikawa H."/>
            <person name="Fujii N."/>
            <person name="Hori K."/>
            <person name="Itoh T."/>
            <person name="Sato K."/>
        </authorList>
    </citation>
    <scope>NUCLEOTIDE SEQUENCE</scope>
    <source>
        <tissue evidence="2">Leaf</tissue>
    </source>
</reference>
<evidence type="ECO:0000313" key="2">
    <source>
        <dbReference type="EMBL" id="BAJ89007.1"/>
    </source>
</evidence>